<keyword evidence="3" id="KW-1185">Reference proteome</keyword>
<evidence type="ECO:0000313" key="2">
    <source>
        <dbReference type="EMBL" id="MBO8195368.1"/>
    </source>
</evidence>
<reference evidence="2 3" key="1">
    <citation type="submission" date="2020-11" db="EMBL/GenBank/DDBJ databases">
        <title>Streptomyces spirodelae sp. nov., isolated from duckweed.</title>
        <authorList>
            <person name="Saimee Y."/>
            <person name="Duangmal K."/>
        </authorList>
    </citation>
    <scope>NUCLEOTIDE SEQUENCE [LARGE SCALE GENOMIC DNA]</scope>
    <source>
        <strain evidence="2 3">S16-07</strain>
    </source>
</reference>
<gene>
    <name evidence="2" type="ORF">ITI46_27515</name>
</gene>
<dbReference type="EMBL" id="JADKMA010000185">
    <property type="protein sequence ID" value="MBO8195368.1"/>
    <property type="molecule type" value="Genomic_DNA"/>
</dbReference>
<name>A0ABS3XJ74_9ACTN</name>
<accession>A0ABS3XJ74</accession>
<evidence type="ECO:0000313" key="3">
    <source>
        <dbReference type="Proteomes" id="UP001519064"/>
    </source>
</evidence>
<evidence type="ECO:0008006" key="4">
    <source>
        <dbReference type="Google" id="ProtNLM"/>
    </source>
</evidence>
<sequence length="73" mass="7998">MPGEAVNFVARQVQMPAGELDAYEWSGRTVEYHRAQIRGHLGFASAVSRMRTSWPAGSPSTSRARSGGRSRYG</sequence>
<protein>
    <recommendedName>
        <fullName evidence="4">DUF4158 domain-containing protein</fullName>
    </recommendedName>
</protein>
<proteinExistence type="predicted"/>
<evidence type="ECO:0000256" key="1">
    <source>
        <dbReference type="SAM" id="MobiDB-lite"/>
    </source>
</evidence>
<comment type="caution">
    <text evidence="2">The sequence shown here is derived from an EMBL/GenBank/DDBJ whole genome shotgun (WGS) entry which is preliminary data.</text>
</comment>
<feature type="region of interest" description="Disordered" evidence="1">
    <location>
        <begin position="52"/>
        <end position="73"/>
    </location>
</feature>
<organism evidence="2 3">
    <name type="scientific">Streptomyces oryzae</name>
    <dbReference type="NCBI Taxonomy" id="1434886"/>
    <lineage>
        <taxon>Bacteria</taxon>
        <taxon>Bacillati</taxon>
        <taxon>Actinomycetota</taxon>
        <taxon>Actinomycetes</taxon>
        <taxon>Kitasatosporales</taxon>
        <taxon>Streptomycetaceae</taxon>
        <taxon>Streptomyces</taxon>
    </lineage>
</organism>
<dbReference type="Proteomes" id="UP001519064">
    <property type="component" value="Unassembled WGS sequence"/>
</dbReference>